<dbReference type="InterPro" id="IPR001242">
    <property type="entry name" value="Condensation_dom"/>
</dbReference>
<evidence type="ECO:0000256" key="7">
    <source>
        <dbReference type="ARBA" id="ARBA00022679"/>
    </source>
</evidence>
<feature type="domain" description="Condensation" evidence="12">
    <location>
        <begin position="30"/>
        <end position="155"/>
    </location>
</feature>
<evidence type="ECO:0000256" key="5">
    <source>
        <dbReference type="ARBA" id="ARBA00012866"/>
    </source>
</evidence>
<keyword evidence="8" id="KW-0012">Acyltransferase</keyword>
<dbReference type="Pfam" id="PF00668">
    <property type="entry name" value="Condensation"/>
    <property type="match status" value="1"/>
</dbReference>
<comment type="catalytic activity">
    <reaction evidence="3">
        <text>2 a mycocerosyl-[mycocerosic acid synthase] + a phthiodiolone = a dimycocerosyl phthiodiolone + 2 holo-[mycocerosic acid synthase].</text>
        <dbReference type="EC" id="2.3.1.282"/>
    </reaction>
</comment>
<reference evidence="14 15" key="1">
    <citation type="submission" date="2016-07" db="EMBL/GenBank/DDBJ databases">
        <title>Genomic analysis of zinc-resistant bacterium Mucilaginibacter pedocola TBZ30.</title>
        <authorList>
            <person name="Huang J."/>
            <person name="Tang J."/>
        </authorList>
    </citation>
    <scope>NUCLEOTIDE SEQUENCE [LARGE SCALE GENOMIC DNA]</scope>
    <source>
        <strain evidence="14 15">TBZ30</strain>
    </source>
</reference>
<keyword evidence="15" id="KW-1185">Reference proteome</keyword>
<dbReference type="InterPro" id="IPR031641">
    <property type="entry name" value="PapA_C"/>
</dbReference>
<comment type="similarity">
    <text evidence="4">Belongs to the acyltransferase PapA5 family.</text>
</comment>
<dbReference type="Gene3D" id="3.30.559.10">
    <property type="entry name" value="Chloramphenicol acetyltransferase-like domain"/>
    <property type="match status" value="1"/>
</dbReference>
<evidence type="ECO:0000256" key="3">
    <source>
        <dbReference type="ARBA" id="ARBA00001907"/>
    </source>
</evidence>
<evidence type="ECO:0000256" key="1">
    <source>
        <dbReference type="ARBA" id="ARBA00000026"/>
    </source>
</evidence>
<gene>
    <name evidence="14" type="ORF">BC343_07100</name>
</gene>
<dbReference type="Pfam" id="PF16911">
    <property type="entry name" value="PapA_C"/>
    <property type="match status" value="1"/>
</dbReference>
<evidence type="ECO:0000256" key="2">
    <source>
        <dbReference type="ARBA" id="ARBA00000625"/>
    </source>
</evidence>
<accession>A0A1S9PBV3</accession>
<dbReference type="InterPro" id="IPR052058">
    <property type="entry name" value="Alcohol_O-acetyltransferase"/>
</dbReference>
<comment type="catalytic activity">
    <reaction evidence="1">
        <text>2 a mycocerosyl-[mycocerosic acid synthase] + a phthiocerol = a dimycocerosyl phthiocerol + 2 holo-[mycocerosic acid synthase].</text>
        <dbReference type="EC" id="2.3.1.282"/>
    </reaction>
</comment>
<dbReference type="Gene3D" id="3.30.559.30">
    <property type="entry name" value="Nonribosomal peptide synthetase, condensation domain"/>
    <property type="match status" value="1"/>
</dbReference>
<dbReference type="AlphaFoldDB" id="A0A1S9PBV3"/>
<organism evidence="14 15">
    <name type="scientific">Mucilaginibacter pedocola</name>
    <dbReference type="NCBI Taxonomy" id="1792845"/>
    <lineage>
        <taxon>Bacteria</taxon>
        <taxon>Pseudomonadati</taxon>
        <taxon>Bacteroidota</taxon>
        <taxon>Sphingobacteriia</taxon>
        <taxon>Sphingobacteriales</taxon>
        <taxon>Sphingobacteriaceae</taxon>
        <taxon>Mucilaginibacter</taxon>
    </lineage>
</organism>
<dbReference type="OrthoDB" id="863140at2"/>
<proteinExistence type="inferred from homology"/>
<evidence type="ECO:0000313" key="14">
    <source>
        <dbReference type="EMBL" id="OOQ58435.1"/>
    </source>
</evidence>
<evidence type="ECO:0000256" key="10">
    <source>
        <dbReference type="ARBA" id="ARBA00032317"/>
    </source>
</evidence>
<dbReference type="SUPFAM" id="SSF52777">
    <property type="entry name" value="CoA-dependent acyltransferases"/>
    <property type="match status" value="2"/>
</dbReference>
<comment type="catalytic activity">
    <reaction evidence="2">
        <text>2 a mycocerosyl-[mycocerosic acid synthase] + a phenolphthiocerol = a dimycocerosyl phenolphthiocerol + 2 holo-[mycocerosic acid synthase].</text>
        <dbReference type="EC" id="2.3.1.282"/>
    </reaction>
</comment>
<dbReference type="RefSeq" id="WP_078349132.1">
    <property type="nucleotide sequence ID" value="NZ_MBTF01000023.1"/>
</dbReference>
<feature type="domain" description="Phthiocerol/phthiodiolone dimycocerosyl transferase C-terminal" evidence="13">
    <location>
        <begin position="191"/>
        <end position="249"/>
    </location>
</feature>
<evidence type="ECO:0000259" key="12">
    <source>
        <dbReference type="Pfam" id="PF00668"/>
    </source>
</evidence>
<evidence type="ECO:0000313" key="15">
    <source>
        <dbReference type="Proteomes" id="UP000189739"/>
    </source>
</evidence>
<evidence type="ECO:0000256" key="4">
    <source>
        <dbReference type="ARBA" id="ARBA00006558"/>
    </source>
</evidence>
<comment type="caution">
    <text evidence="14">The sequence shown here is derived from an EMBL/GenBank/DDBJ whole genome shotgun (WGS) entry which is preliminary data.</text>
</comment>
<name>A0A1S9PBV3_9SPHI</name>
<dbReference type="Proteomes" id="UP000189739">
    <property type="component" value="Unassembled WGS sequence"/>
</dbReference>
<dbReference type="STRING" id="1792845.BC343_07100"/>
<dbReference type="InterPro" id="IPR023213">
    <property type="entry name" value="CAT-like_dom_sf"/>
</dbReference>
<evidence type="ECO:0000256" key="6">
    <source>
        <dbReference type="ARBA" id="ARBA00013449"/>
    </source>
</evidence>
<dbReference type="PANTHER" id="PTHR28037">
    <property type="entry name" value="ALCOHOL O-ACETYLTRANSFERASE 1-RELATED"/>
    <property type="match status" value="1"/>
</dbReference>
<dbReference type="PANTHER" id="PTHR28037:SF1">
    <property type="entry name" value="ALCOHOL O-ACETYLTRANSFERASE 1-RELATED"/>
    <property type="match status" value="1"/>
</dbReference>
<dbReference type="EMBL" id="MBTF01000023">
    <property type="protein sequence ID" value="OOQ58435.1"/>
    <property type="molecule type" value="Genomic_DNA"/>
</dbReference>
<dbReference type="EC" id="2.3.1.282" evidence="5"/>
<evidence type="ECO:0000256" key="8">
    <source>
        <dbReference type="ARBA" id="ARBA00023315"/>
    </source>
</evidence>
<evidence type="ECO:0000256" key="9">
    <source>
        <dbReference type="ARBA" id="ARBA00030465"/>
    </source>
</evidence>
<keyword evidence="7" id="KW-0808">Transferase</keyword>
<protein>
    <recommendedName>
        <fullName evidence="6">Phthiocerol/phthiodiolone dimycocerosyl transferase</fullName>
        <ecNumber evidence="5">2.3.1.282</ecNumber>
    </recommendedName>
    <alternativeName>
        <fullName evidence="11">Acyltransferase PapA5</fullName>
    </alternativeName>
    <alternativeName>
        <fullName evidence="9">Phthiocerol/phthiodiolone O-acyltransferase</fullName>
    </alternativeName>
    <alternativeName>
        <fullName evidence="10">Polyketide synthase-associated protein A5</fullName>
    </alternativeName>
</protein>
<evidence type="ECO:0000259" key="13">
    <source>
        <dbReference type="Pfam" id="PF16911"/>
    </source>
</evidence>
<dbReference type="GO" id="GO:0016746">
    <property type="term" value="F:acyltransferase activity"/>
    <property type="evidence" value="ECO:0007669"/>
    <property type="project" value="UniProtKB-KW"/>
</dbReference>
<sequence length="411" mass="45586">MTNQQNRTLGAFEKTFWLLDQIDSKDFALAAEIEGRETVEAWQQALVKLQQRHPNLFAKVVLDQFSRPVLEHVNGITIPLRVLNVDDNYRWEEEAEKELATRFNTAEAPLLRAVLIQKPAITVLILASSHIVADGTSLTYLFRDLLNALAGKELQAMKPQLSNDESLGLPEDIIITDASHIASLANDFKAVTPKVSSIRVVPAITQRLIEKAREEGTTVHGAICAAVLTAVRTKRKEWSDKKIELISPICARGPLKLDDNYGLNITTHPVFFEGEQAYDFWEIARLAKAGLAGTDTEEHVKNYINFFRDLTFNSPDLQQMIDILKNAFNHEIMVTNLGKLKYGTDFGKLKLNAVYGPIVRSGKGMEQTVGALSSNGALCLTNTSDNPIEGLLEAIVETLAEACKADQYIAV</sequence>
<evidence type="ECO:0000256" key="11">
    <source>
        <dbReference type="ARBA" id="ARBA00033407"/>
    </source>
</evidence>